<dbReference type="InterPro" id="IPR032466">
    <property type="entry name" value="Metal_Hydrolase"/>
</dbReference>
<dbReference type="AlphaFoldDB" id="D1B5H5"/>
<reference evidence="5 6" key="1">
    <citation type="journal article" date="2009" name="Stand. Genomic Sci.">
        <title>Complete genome sequence of Thermanaerovibrio acidaminovorans type strain (Su883).</title>
        <authorList>
            <person name="Chovatia M."/>
            <person name="Sikorski J."/>
            <person name="Schroder M."/>
            <person name="Lapidus A."/>
            <person name="Nolan M."/>
            <person name="Tice H."/>
            <person name="Glavina Del Rio T."/>
            <person name="Copeland A."/>
            <person name="Cheng J.F."/>
            <person name="Lucas S."/>
            <person name="Chen F."/>
            <person name="Bruce D."/>
            <person name="Goodwin L."/>
            <person name="Pitluck S."/>
            <person name="Ivanova N."/>
            <person name="Mavromatis K."/>
            <person name="Ovchinnikova G."/>
            <person name="Pati A."/>
            <person name="Chen A."/>
            <person name="Palaniappan K."/>
            <person name="Land M."/>
            <person name="Hauser L."/>
            <person name="Chang Y.J."/>
            <person name="Jeffries C.D."/>
            <person name="Chain P."/>
            <person name="Saunders E."/>
            <person name="Detter J.C."/>
            <person name="Brettin T."/>
            <person name="Rohde M."/>
            <person name="Goker M."/>
            <person name="Spring S."/>
            <person name="Bristow J."/>
            <person name="Markowitz V."/>
            <person name="Hugenholtz P."/>
            <person name="Kyrpides N.C."/>
            <person name="Klenk H.P."/>
            <person name="Eisen J.A."/>
        </authorList>
    </citation>
    <scope>NUCLEOTIDE SEQUENCE [LARGE SCALE GENOMIC DNA]</scope>
    <source>
        <strain evidence="6">ATCC 49978 / DSM 6589 / Su883</strain>
    </source>
</reference>
<dbReference type="PANTHER" id="PTHR43794:SF11">
    <property type="entry name" value="AMIDOHYDROLASE-RELATED DOMAIN-CONTAINING PROTEIN"/>
    <property type="match status" value="1"/>
</dbReference>
<evidence type="ECO:0000256" key="3">
    <source>
        <dbReference type="ARBA" id="ARBA00022833"/>
    </source>
</evidence>
<keyword evidence="1" id="KW-0479">Metal-binding</keyword>
<dbReference type="CDD" id="cd01298">
    <property type="entry name" value="ATZ_TRZ_like"/>
    <property type="match status" value="1"/>
</dbReference>
<keyword evidence="2" id="KW-0378">Hydrolase</keyword>
<dbReference type="GO" id="GO:0016814">
    <property type="term" value="F:hydrolase activity, acting on carbon-nitrogen (but not peptide) bonds, in cyclic amidines"/>
    <property type="evidence" value="ECO:0007669"/>
    <property type="project" value="UniProtKB-ARBA"/>
</dbReference>
<dbReference type="Proteomes" id="UP000002030">
    <property type="component" value="Chromosome"/>
</dbReference>
<dbReference type="EnsemblBacteria" id="ACZ19266">
    <property type="protein sequence ID" value="ACZ19266"/>
    <property type="gene ID" value="Taci_1034"/>
</dbReference>
<keyword evidence="6" id="KW-1185">Reference proteome</keyword>
<evidence type="ECO:0000256" key="1">
    <source>
        <dbReference type="ARBA" id="ARBA00022723"/>
    </source>
</evidence>
<dbReference type="OrthoDB" id="9807210at2"/>
<keyword evidence="3" id="KW-0862">Zinc</keyword>
<name>D1B5H5_THEAS</name>
<gene>
    <name evidence="5" type="ordered locus">Taci_1034</name>
</gene>
<dbReference type="KEGG" id="tai:Taci_1034"/>
<dbReference type="Pfam" id="PF01979">
    <property type="entry name" value="Amidohydro_1"/>
    <property type="match status" value="1"/>
</dbReference>
<sequence>MRFLLRDVILWDCEMTSPVRGDLVVEDRVIRGPFGVGEGEGELLLDGGGRFAVIPGFFNAHTHVAMSLLRGFGEDLPLMEWLNDRIWPAEARMRSEHVLAGTLLASLEMISTGTVAFADMYFFMDQVLEGATKAGLKANLSRGVVGDDPAKLEDGVGLVQRLQGDRFIGSLAPHAPYTVSPDFLSQVARRARELQVGIHTHWLETRWEVGYIRDELKFDPVDLLIRTGLMEARWLILAHGVWFEERHMDQLARDNVTVVHNPSSNMKLGSGFAPVPAMARKGVRVALGTDGAASNNRLDMWQEVRSAALIHKGVTGDPTVVSAAEALKMATRNGAVAMGFHRSGLIRDGFCADLVAVDLRKPHYLGVQEDSLLGYLVYAGSSADVHMVMTDGQVVYREGCFPHLDAARIVQRAHRSRLELVGRP</sequence>
<dbReference type="FunFam" id="3.20.20.140:FF:000014">
    <property type="entry name" value="5-methylthioadenosine/S-adenosylhomocysteine deaminase"/>
    <property type="match status" value="1"/>
</dbReference>
<dbReference type="SUPFAM" id="SSF51338">
    <property type="entry name" value="Composite domain of metallo-dependent hydrolases"/>
    <property type="match status" value="1"/>
</dbReference>
<dbReference type="RefSeq" id="WP_012869781.1">
    <property type="nucleotide sequence ID" value="NC_013522.1"/>
</dbReference>
<dbReference type="Gene3D" id="3.20.20.140">
    <property type="entry name" value="Metal-dependent hydrolases"/>
    <property type="match status" value="1"/>
</dbReference>
<dbReference type="PANTHER" id="PTHR43794">
    <property type="entry name" value="AMINOHYDROLASE SSNA-RELATED"/>
    <property type="match status" value="1"/>
</dbReference>
<dbReference type="InterPro" id="IPR006680">
    <property type="entry name" value="Amidohydro-rel"/>
</dbReference>
<dbReference type="HOGENOM" id="CLU_012358_2_1_0"/>
<evidence type="ECO:0000313" key="6">
    <source>
        <dbReference type="Proteomes" id="UP000002030"/>
    </source>
</evidence>
<dbReference type="Gene3D" id="2.30.40.10">
    <property type="entry name" value="Urease, subunit C, domain 1"/>
    <property type="match status" value="1"/>
</dbReference>
<dbReference type="InterPro" id="IPR011059">
    <property type="entry name" value="Metal-dep_hydrolase_composite"/>
</dbReference>
<evidence type="ECO:0000313" key="5">
    <source>
        <dbReference type="EMBL" id="ACZ19266.1"/>
    </source>
</evidence>
<protein>
    <submittedName>
        <fullName evidence="5">Amidohydrolase</fullName>
    </submittedName>
</protein>
<proteinExistence type="predicted"/>
<dbReference type="PATRIC" id="fig|525903.6.peg.1032"/>
<dbReference type="STRING" id="525903.Taci_1034"/>
<feature type="domain" description="Amidohydrolase-related" evidence="4">
    <location>
        <begin position="53"/>
        <end position="395"/>
    </location>
</feature>
<dbReference type="SUPFAM" id="SSF51556">
    <property type="entry name" value="Metallo-dependent hydrolases"/>
    <property type="match status" value="1"/>
</dbReference>
<dbReference type="InterPro" id="IPR050287">
    <property type="entry name" value="MTA/SAH_deaminase"/>
</dbReference>
<evidence type="ECO:0000259" key="4">
    <source>
        <dbReference type="Pfam" id="PF01979"/>
    </source>
</evidence>
<dbReference type="eggNOG" id="COG0402">
    <property type="taxonomic scope" value="Bacteria"/>
</dbReference>
<organism evidence="5 6">
    <name type="scientific">Thermanaerovibrio acidaminovorans (strain ATCC 49978 / DSM 6589 / Su883)</name>
    <name type="common">Selenomonas acidaminovorans</name>
    <dbReference type="NCBI Taxonomy" id="525903"/>
    <lineage>
        <taxon>Bacteria</taxon>
        <taxon>Thermotogati</taxon>
        <taxon>Synergistota</taxon>
        <taxon>Synergistia</taxon>
        <taxon>Synergistales</taxon>
        <taxon>Synergistaceae</taxon>
        <taxon>Thermanaerovibrio</taxon>
    </lineage>
</organism>
<dbReference type="GO" id="GO:0046872">
    <property type="term" value="F:metal ion binding"/>
    <property type="evidence" value="ECO:0007669"/>
    <property type="project" value="UniProtKB-KW"/>
</dbReference>
<dbReference type="GO" id="GO:0019239">
    <property type="term" value="F:deaminase activity"/>
    <property type="evidence" value="ECO:0007669"/>
    <property type="project" value="UniProtKB-ARBA"/>
</dbReference>
<evidence type="ECO:0000256" key="2">
    <source>
        <dbReference type="ARBA" id="ARBA00022801"/>
    </source>
</evidence>
<dbReference type="EMBL" id="CP001818">
    <property type="protein sequence ID" value="ACZ19266.1"/>
    <property type="molecule type" value="Genomic_DNA"/>
</dbReference>
<accession>D1B5H5</accession>